<dbReference type="InterPro" id="IPR001647">
    <property type="entry name" value="HTH_TetR"/>
</dbReference>
<evidence type="ECO:0000313" key="6">
    <source>
        <dbReference type="EMBL" id="TWI05644.1"/>
    </source>
</evidence>
<gene>
    <name evidence="6" type="ORF">IQ17_03144</name>
</gene>
<evidence type="ECO:0000256" key="4">
    <source>
        <dbReference type="PROSITE-ProRule" id="PRU00335"/>
    </source>
</evidence>
<feature type="DNA-binding region" description="H-T-H motif" evidence="4">
    <location>
        <begin position="40"/>
        <end position="59"/>
    </location>
</feature>
<keyword evidence="3" id="KW-0804">Transcription</keyword>
<evidence type="ECO:0000313" key="7">
    <source>
        <dbReference type="Proteomes" id="UP000317176"/>
    </source>
</evidence>
<evidence type="ECO:0000259" key="5">
    <source>
        <dbReference type="PROSITE" id="PS50977"/>
    </source>
</evidence>
<dbReference type="Pfam" id="PF00440">
    <property type="entry name" value="TetR_N"/>
    <property type="match status" value="1"/>
</dbReference>
<evidence type="ECO:0000256" key="3">
    <source>
        <dbReference type="ARBA" id="ARBA00023163"/>
    </source>
</evidence>
<dbReference type="GO" id="GO:0003700">
    <property type="term" value="F:DNA-binding transcription factor activity"/>
    <property type="evidence" value="ECO:0007669"/>
    <property type="project" value="TreeGrafter"/>
</dbReference>
<name>A0A562LDX4_9BRAD</name>
<sequence>MSSSIDEVVFVKRASRDGRRDEILDVAVQVLFERGYRDASMLEIANRAAASKETLYAWFGDKQGLLAALIERNAQHVQAVLAGHLKGEAPPERVLLEFGRALLELLLGDTAVAINRAVIAEVKSDPALARMLAAGGRQAVLPTFIRLLEGYAEHEVLQLDDATLAAEDFLGLLLGDTQIRRLHGVLPRPRRAQIEARAARAARAFLLLYGGDRMGSN</sequence>
<dbReference type="InterPro" id="IPR050109">
    <property type="entry name" value="HTH-type_TetR-like_transc_reg"/>
</dbReference>
<dbReference type="AlphaFoldDB" id="A0A562LDX4"/>
<dbReference type="Gene3D" id="1.10.357.10">
    <property type="entry name" value="Tetracycline Repressor, domain 2"/>
    <property type="match status" value="1"/>
</dbReference>
<dbReference type="PANTHER" id="PTHR30055:SF146">
    <property type="entry name" value="HTH-TYPE TRANSCRIPTIONAL DUAL REGULATOR CECR"/>
    <property type="match status" value="1"/>
</dbReference>
<dbReference type="GO" id="GO:0000976">
    <property type="term" value="F:transcription cis-regulatory region binding"/>
    <property type="evidence" value="ECO:0007669"/>
    <property type="project" value="TreeGrafter"/>
</dbReference>
<organism evidence="6 7">
    <name type="scientific">Bradyrhizobium daqingense</name>
    <dbReference type="NCBI Taxonomy" id="993502"/>
    <lineage>
        <taxon>Bacteria</taxon>
        <taxon>Pseudomonadati</taxon>
        <taxon>Pseudomonadota</taxon>
        <taxon>Alphaproteobacteria</taxon>
        <taxon>Hyphomicrobiales</taxon>
        <taxon>Nitrobacteraceae</taxon>
        <taxon>Bradyrhizobium</taxon>
    </lineage>
</organism>
<feature type="domain" description="HTH tetR-type" evidence="5">
    <location>
        <begin position="17"/>
        <end position="77"/>
    </location>
</feature>
<accession>A0A562LDX4</accession>
<evidence type="ECO:0000256" key="1">
    <source>
        <dbReference type="ARBA" id="ARBA00023015"/>
    </source>
</evidence>
<dbReference type="PANTHER" id="PTHR30055">
    <property type="entry name" value="HTH-TYPE TRANSCRIPTIONAL REGULATOR RUTR"/>
    <property type="match status" value="1"/>
</dbReference>
<dbReference type="Pfam" id="PF14246">
    <property type="entry name" value="TetR_C_7"/>
    <property type="match status" value="1"/>
</dbReference>
<dbReference type="InterPro" id="IPR009057">
    <property type="entry name" value="Homeodomain-like_sf"/>
</dbReference>
<dbReference type="SUPFAM" id="SSF46689">
    <property type="entry name" value="Homeodomain-like"/>
    <property type="match status" value="1"/>
</dbReference>
<protein>
    <submittedName>
        <fullName evidence="6">TetR family transcriptional regulator</fullName>
    </submittedName>
</protein>
<dbReference type="InterPro" id="IPR039536">
    <property type="entry name" value="TetR_C_Proteobacteria"/>
</dbReference>
<dbReference type="Gene3D" id="1.10.10.60">
    <property type="entry name" value="Homeodomain-like"/>
    <property type="match status" value="1"/>
</dbReference>
<keyword evidence="1" id="KW-0805">Transcription regulation</keyword>
<keyword evidence="7" id="KW-1185">Reference proteome</keyword>
<keyword evidence="2 4" id="KW-0238">DNA-binding</keyword>
<proteinExistence type="predicted"/>
<reference evidence="6 7" key="1">
    <citation type="journal article" date="2015" name="Stand. Genomic Sci.">
        <title>Genomic Encyclopedia of Bacterial and Archaeal Type Strains, Phase III: the genomes of soil and plant-associated and newly described type strains.</title>
        <authorList>
            <person name="Whitman W.B."/>
            <person name="Woyke T."/>
            <person name="Klenk H.P."/>
            <person name="Zhou Y."/>
            <person name="Lilburn T.G."/>
            <person name="Beck B.J."/>
            <person name="De Vos P."/>
            <person name="Vandamme P."/>
            <person name="Eisen J.A."/>
            <person name="Garrity G."/>
            <person name="Hugenholtz P."/>
            <person name="Kyrpides N.C."/>
        </authorList>
    </citation>
    <scope>NUCLEOTIDE SEQUENCE [LARGE SCALE GENOMIC DNA]</scope>
    <source>
        <strain evidence="6 7">CGMCC 1.10947</strain>
    </source>
</reference>
<dbReference type="EMBL" id="VLKL01000007">
    <property type="protein sequence ID" value="TWI05644.1"/>
    <property type="molecule type" value="Genomic_DNA"/>
</dbReference>
<dbReference type="PRINTS" id="PR00455">
    <property type="entry name" value="HTHTETR"/>
</dbReference>
<comment type="caution">
    <text evidence="6">The sequence shown here is derived from an EMBL/GenBank/DDBJ whole genome shotgun (WGS) entry which is preliminary data.</text>
</comment>
<dbReference type="Proteomes" id="UP000317176">
    <property type="component" value="Unassembled WGS sequence"/>
</dbReference>
<dbReference type="FunFam" id="1.10.10.60:FF:000141">
    <property type="entry name" value="TetR family transcriptional regulator"/>
    <property type="match status" value="1"/>
</dbReference>
<dbReference type="PROSITE" id="PS50977">
    <property type="entry name" value="HTH_TETR_2"/>
    <property type="match status" value="1"/>
</dbReference>
<evidence type="ECO:0000256" key="2">
    <source>
        <dbReference type="ARBA" id="ARBA00023125"/>
    </source>
</evidence>